<dbReference type="InterPro" id="IPR036259">
    <property type="entry name" value="MFS_trans_sf"/>
</dbReference>
<feature type="transmembrane region" description="Helical" evidence="5">
    <location>
        <begin position="344"/>
        <end position="367"/>
    </location>
</feature>
<feature type="transmembrane region" description="Helical" evidence="5">
    <location>
        <begin position="136"/>
        <end position="157"/>
    </location>
</feature>
<evidence type="ECO:0000256" key="3">
    <source>
        <dbReference type="ARBA" id="ARBA00022989"/>
    </source>
</evidence>
<dbReference type="GO" id="GO:0016020">
    <property type="term" value="C:membrane"/>
    <property type="evidence" value="ECO:0007669"/>
    <property type="project" value="UniProtKB-ARBA"/>
</dbReference>
<accession>A0A1K1LLB0</accession>
<evidence type="ECO:0000256" key="4">
    <source>
        <dbReference type="ARBA" id="ARBA00023136"/>
    </source>
</evidence>
<keyword evidence="4 5" id="KW-0472">Membrane</keyword>
<evidence type="ECO:0000259" key="6">
    <source>
        <dbReference type="PROSITE" id="PS50850"/>
    </source>
</evidence>
<comment type="subcellular location">
    <subcellularLocation>
        <location evidence="1">Endomembrane system</location>
        <topology evidence="1">Multi-pass membrane protein</topology>
    </subcellularLocation>
</comment>
<dbReference type="GO" id="GO:0061513">
    <property type="term" value="F:glucose 6-phosphate:phosphate antiporter activity"/>
    <property type="evidence" value="ECO:0007669"/>
    <property type="project" value="TreeGrafter"/>
</dbReference>
<dbReference type="Proteomes" id="UP000186323">
    <property type="component" value="Chromosome I"/>
</dbReference>
<evidence type="ECO:0000313" key="7">
    <source>
        <dbReference type="EMBL" id="SFV74270.1"/>
    </source>
</evidence>
<organism evidence="7 8">
    <name type="scientific">Desulfovibrio piger</name>
    <dbReference type="NCBI Taxonomy" id="901"/>
    <lineage>
        <taxon>Bacteria</taxon>
        <taxon>Pseudomonadati</taxon>
        <taxon>Thermodesulfobacteriota</taxon>
        <taxon>Desulfovibrionia</taxon>
        <taxon>Desulfovibrionales</taxon>
        <taxon>Desulfovibrionaceae</taxon>
        <taxon>Desulfovibrio</taxon>
    </lineage>
</organism>
<dbReference type="GO" id="GO:0012505">
    <property type="term" value="C:endomembrane system"/>
    <property type="evidence" value="ECO:0007669"/>
    <property type="project" value="UniProtKB-SubCell"/>
</dbReference>
<feature type="transmembrane region" description="Helical" evidence="5">
    <location>
        <begin position="312"/>
        <end position="337"/>
    </location>
</feature>
<dbReference type="Pfam" id="PF07690">
    <property type="entry name" value="MFS_1"/>
    <property type="match status" value="1"/>
</dbReference>
<feature type="transmembrane region" description="Helical" evidence="5">
    <location>
        <begin position="77"/>
        <end position="97"/>
    </location>
</feature>
<dbReference type="PANTHER" id="PTHR43826">
    <property type="entry name" value="GLUCOSE-6-PHOSPHATE EXCHANGER SLC37A4"/>
    <property type="match status" value="1"/>
</dbReference>
<feature type="transmembrane region" description="Helical" evidence="5">
    <location>
        <begin position="289"/>
        <end position="306"/>
    </location>
</feature>
<reference evidence="8" key="1">
    <citation type="submission" date="2016-10" db="EMBL/GenBank/DDBJ databases">
        <authorList>
            <person name="Wegmann U."/>
        </authorList>
    </citation>
    <scope>NUCLEOTIDE SEQUENCE [LARGE SCALE GENOMIC DNA]</scope>
</reference>
<feature type="transmembrane region" description="Helical" evidence="5">
    <location>
        <begin position="219"/>
        <end position="239"/>
    </location>
</feature>
<dbReference type="RefSeq" id="WP_072337151.1">
    <property type="nucleotide sequence ID" value="NZ_DBGALU010000097.1"/>
</dbReference>
<dbReference type="GO" id="GO:0035435">
    <property type="term" value="P:phosphate ion transmembrane transport"/>
    <property type="evidence" value="ECO:0007669"/>
    <property type="project" value="TreeGrafter"/>
</dbReference>
<evidence type="ECO:0000256" key="2">
    <source>
        <dbReference type="ARBA" id="ARBA00022692"/>
    </source>
</evidence>
<feature type="transmembrane region" description="Helical" evidence="5">
    <location>
        <begin position="387"/>
        <end position="409"/>
    </location>
</feature>
<dbReference type="InterPro" id="IPR020846">
    <property type="entry name" value="MFS_dom"/>
</dbReference>
<dbReference type="SUPFAM" id="SSF103473">
    <property type="entry name" value="MFS general substrate transporter"/>
    <property type="match status" value="1"/>
</dbReference>
<feature type="transmembrane region" description="Helical" evidence="5">
    <location>
        <begin position="169"/>
        <end position="186"/>
    </location>
</feature>
<feature type="transmembrane region" description="Helical" evidence="5">
    <location>
        <begin position="9"/>
        <end position="26"/>
    </location>
</feature>
<feature type="domain" description="Major facilitator superfamily (MFS) profile" evidence="6">
    <location>
        <begin position="12"/>
        <end position="413"/>
    </location>
</feature>
<dbReference type="Gene3D" id="1.20.1250.20">
    <property type="entry name" value="MFS general substrate transporter like domains"/>
    <property type="match status" value="2"/>
</dbReference>
<dbReference type="InterPro" id="IPR011701">
    <property type="entry name" value="MFS"/>
</dbReference>
<dbReference type="PANTHER" id="PTHR43826:SF3">
    <property type="entry name" value="GLUCOSE-6-PHOSPHATE EXCHANGER SLC37A4"/>
    <property type="match status" value="1"/>
</dbReference>
<dbReference type="KEGG" id="dpg:DESPIGER_2451"/>
<protein>
    <recommendedName>
        <fullName evidence="6">Major facilitator superfamily (MFS) profile domain-containing protein</fullName>
    </recommendedName>
</protein>
<dbReference type="OrthoDB" id="5315372at2"/>
<feature type="transmembrane region" description="Helical" evidence="5">
    <location>
        <begin position="46"/>
        <end position="70"/>
    </location>
</feature>
<dbReference type="InterPro" id="IPR051337">
    <property type="entry name" value="OPA_Antiporter"/>
</dbReference>
<feature type="transmembrane region" description="Helical" evidence="5">
    <location>
        <begin position="259"/>
        <end position="277"/>
    </location>
</feature>
<evidence type="ECO:0000256" key="1">
    <source>
        <dbReference type="ARBA" id="ARBA00004127"/>
    </source>
</evidence>
<gene>
    <name evidence="7" type="ORF">DESPIGER_2451</name>
</gene>
<evidence type="ECO:0000313" key="8">
    <source>
        <dbReference type="Proteomes" id="UP000186323"/>
    </source>
</evidence>
<dbReference type="AlphaFoldDB" id="A0A1K1LLB0"/>
<proteinExistence type="predicted"/>
<keyword evidence="8" id="KW-1185">Reference proteome</keyword>
<keyword evidence="2 5" id="KW-0812">Transmembrane</keyword>
<feature type="transmembrane region" description="Helical" evidence="5">
    <location>
        <begin position="103"/>
        <end position="124"/>
    </location>
</feature>
<sequence>MHTADSSRALLILVLICTAYLLIPFHRMTPSIMSAAIMSETGMGPVMIGFLSSILFLTFGIMQMVCGLLVDSYGPRRILPCFLLAAAAGTALFALSTSAPGLLLGRAAIGFGTSVIFIAGLKLFNAWFPPTIYARLNGLLLGMGGLGLVIGSGGMGYLCDSLGWRTSHLVVASITLCFALALGVTVRDTPAHASRPGPAGRAGAVPPAVLGHILRNRQFLFIAGWFCCQFSLHNAFGGLWGGQYLRAVHHLDTVTTGNVLNMLGMGTLLGALANAWLCDRVFRTPRTMMPIAAAMYVLLFAVLIFRGAGFSIPVLCVWFFLLAFFGMGSLSAGFACMPGIFGSALLGTASGLLNTLPSLLVLLLQPLTGLILARCGDAGGSFGPQDYAVALSLYLGLSVVSLLCALAAWGRPGRRGS</sequence>
<evidence type="ECO:0000256" key="5">
    <source>
        <dbReference type="SAM" id="Phobius"/>
    </source>
</evidence>
<keyword evidence="3 5" id="KW-1133">Transmembrane helix</keyword>
<name>A0A1K1LLB0_9BACT</name>
<dbReference type="EMBL" id="LT630450">
    <property type="protein sequence ID" value="SFV74270.1"/>
    <property type="molecule type" value="Genomic_DNA"/>
</dbReference>
<dbReference type="PROSITE" id="PS50850">
    <property type="entry name" value="MFS"/>
    <property type="match status" value="1"/>
</dbReference>